<feature type="domain" description="Protein FecR C-terminal" evidence="3">
    <location>
        <begin position="250"/>
        <end position="314"/>
    </location>
</feature>
<gene>
    <name evidence="4" type="ORF">NPE20_11385</name>
</gene>
<reference evidence="4 5" key="1">
    <citation type="submission" date="2022-07" db="EMBL/GenBank/DDBJ databases">
        <title>Mucilaginibacter sp. JC4.</title>
        <authorList>
            <person name="Le V."/>
            <person name="Ko S.-R."/>
            <person name="Ahn C.-Y."/>
            <person name="Oh H.-M."/>
        </authorList>
    </citation>
    <scope>NUCLEOTIDE SEQUENCE [LARGE SCALE GENOMIC DNA]</scope>
    <source>
        <strain evidence="4 5">JC4</strain>
    </source>
</reference>
<evidence type="ECO:0000256" key="1">
    <source>
        <dbReference type="SAM" id="Phobius"/>
    </source>
</evidence>
<dbReference type="PANTHER" id="PTHR30273:SF2">
    <property type="entry name" value="PROTEIN FECR"/>
    <property type="match status" value="1"/>
</dbReference>
<dbReference type="Pfam" id="PF04773">
    <property type="entry name" value="FecR"/>
    <property type="match status" value="1"/>
</dbReference>
<dbReference type="InterPro" id="IPR006860">
    <property type="entry name" value="FecR"/>
</dbReference>
<dbReference type="Proteomes" id="UP001204376">
    <property type="component" value="Unassembled WGS sequence"/>
</dbReference>
<name>A0ABT1T1V3_9SPHI</name>
<keyword evidence="1" id="KW-0472">Membrane</keyword>
<keyword evidence="5" id="KW-1185">Reference proteome</keyword>
<accession>A0ABT1T1V3</accession>
<evidence type="ECO:0000259" key="3">
    <source>
        <dbReference type="Pfam" id="PF16344"/>
    </source>
</evidence>
<dbReference type="InterPro" id="IPR032508">
    <property type="entry name" value="FecR_C"/>
</dbReference>
<dbReference type="InterPro" id="IPR012373">
    <property type="entry name" value="Ferrdict_sens_TM"/>
</dbReference>
<dbReference type="Gene3D" id="3.55.50.30">
    <property type="match status" value="1"/>
</dbReference>
<feature type="transmembrane region" description="Helical" evidence="1">
    <location>
        <begin position="74"/>
        <end position="96"/>
    </location>
</feature>
<keyword evidence="1" id="KW-0812">Transmembrane</keyword>
<sequence length="330" mass="37610">MDHNRKKYLHRRYLTRELSKEELKEFFKMLEHSDPQDLADFDDIANEFPSDFEPAEDIAQKILSKQQAGKSSRLALRVAAAAIIGFVILFGGVKFYQEYTFIQKTKTFATVRVPLGKIKRVKLEDGTLITLTSGAVFKYPQAFTKTERRVYLLEGQAFFEVAHDKTKPFRVNSGKLSTTALGTSFIIKHYKNYGYEKVSLYTGKVQVDRNGVIAPPVILHPGQEFDYHNGTLSTVTGFDNSEDALKAGALNFKRVRFRDAIYSMASYYNVNIQFNEEDFKKYSISGDFNNGSVDTLLGSLTFIYPFKVNKINSSTYKLTLSKKQKHKGLK</sequence>
<proteinExistence type="predicted"/>
<dbReference type="EMBL" id="JANHOH010000002">
    <property type="protein sequence ID" value="MCQ6958569.1"/>
    <property type="molecule type" value="Genomic_DNA"/>
</dbReference>
<evidence type="ECO:0000259" key="2">
    <source>
        <dbReference type="Pfam" id="PF04773"/>
    </source>
</evidence>
<evidence type="ECO:0000313" key="5">
    <source>
        <dbReference type="Proteomes" id="UP001204376"/>
    </source>
</evidence>
<organism evidence="4 5">
    <name type="scientific">Mucilaginibacter aquariorum</name>
    <dbReference type="NCBI Taxonomy" id="2967225"/>
    <lineage>
        <taxon>Bacteria</taxon>
        <taxon>Pseudomonadati</taxon>
        <taxon>Bacteroidota</taxon>
        <taxon>Sphingobacteriia</taxon>
        <taxon>Sphingobacteriales</taxon>
        <taxon>Sphingobacteriaceae</taxon>
        <taxon>Mucilaginibacter</taxon>
    </lineage>
</organism>
<dbReference type="PANTHER" id="PTHR30273">
    <property type="entry name" value="PERIPLASMIC SIGNAL SENSOR AND SIGMA FACTOR ACTIVATOR FECR-RELATED"/>
    <property type="match status" value="1"/>
</dbReference>
<keyword evidence="1" id="KW-1133">Transmembrane helix</keyword>
<comment type="caution">
    <text evidence="4">The sequence shown here is derived from an EMBL/GenBank/DDBJ whole genome shotgun (WGS) entry which is preliminary data.</text>
</comment>
<dbReference type="PIRSF" id="PIRSF018266">
    <property type="entry name" value="FecR"/>
    <property type="match status" value="1"/>
</dbReference>
<protein>
    <submittedName>
        <fullName evidence="4">FecR domain-containing protein</fullName>
    </submittedName>
</protein>
<evidence type="ECO:0000313" key="4">
    <source>
        <dbReference type="EMBL" id="MCQ6958569.1"/>
    </source>
</evidence>
<dbReference type="Pfam" id="PF16344">
    <property type="entry name" value="FecR_C"/>
    <property type="match status" value="1"/>
</dbReference>
<feature type="domain" description="FecR protein" evidence="2">
    <location>
        <begin position="110"/>
        <end position="205"/>
    </location>
</feature>
<dbReference type="Gene3D" id="2.60.120.1440">
    <property type="match status" value="1"/>
</dbReference>
<dbReference type="RefSeq" id="WP_256538767.1">
    <property type="nucleotide sequence ID" value="NZ_JANHOH010000002.1"/>
</dbReference>